<proteinExistence type="inferred from homology"/>
<dbReference type="Pfam" id="PF00069">
    <property type="entry name" value="Pkinase"/>
    <property type="match status" value="1"/>
</dbReference>
<feature type="compositionally biased region" description="Low complexity" evidence="11">
    <location>
        <begin position="55"/>
        <end position="88"/>
    </location>
</feature>
<evidence type="ECO:0000313" key="13">
    <source>
        <dbReference type="EMBL" id="WFD33626.1"/>
    </source>
</evidence>
<gene>
    <name evidence="13" type="primary">KIC1</name>
    <name evidence="13" type="ORF">MCUN1_000439</name>
</gene>
<keyword evidence="14" id="KW-1185">Reference proteome</keyword>
<feature type="compositionally biased region" description="Low complexity" evidence="11">
    <location>
        <begin position="752"/>
        <end position="765"/>
    </location>
</feature>
<keyword evidence="3" id="KW-0723">Serine/threonine-protein kinase</keyword>
<evidence type="ECO:0000256" key="7">
    <source>
        <dbReference type="ARBA" id="ARBA00022840"/>
    </source>
</evidence>
<evidence type="ECO:0000313" key="14">
    <source>
        <dbReference type="Proteomes" id="UP001219933"/>
    </source>
</evidence>
<dbReference type="Proteomes" id="UP001219933">
    <property type="component" value="Chromosome 1"/>
</dbReference>
<organism evidence="13 14">
    <name type="scientific">Malassezia cuniculi</name>
    <dbReference type="NCBI Taxonomy" id="948313"/>
    <lineage>
        <taxon>Eukaryota</taxon>
        <taxon>Fungi</taxon>
        <taxon>Dikarya</taxon>
        <taxon>Basidiomycota</taxon>
        <taxon>Ustilaginomycotina</taxon>
        <taxon>Malasseziomycetes</taxon>
        <taxon>Malasseziales</taxon>
        <taxon>Malasseziaceae</taxon>
        <taxon>Malassezia</taxon>
    </lineage>
</organism>
<feature type="region of interest" description="Disordered" evidence="11">
    <location>
        <begin position="523"/>
        <end position="867"/>
    </location>
</feature>
<feature type="region of interest" description="Disordered" evidence="11">
    <location>
        <begin position="146"/>
        <end position="221"/>
    </location>
</feature>
<dbReference type="PANTHER" id="PTHR48012">
    <property type="entry name" value="STERILE20-LIKE KINASE, ISOFORM B-RELATED"/>
    <property type="match status" value="1"/>
</dbReference>
<feature type="binding site" evidence="10">
    <location>
        <position position="249"/>
    </location>
    <ligand>
        <name>ATP</name>
        <dbReference type="ChEBI" id="CHEBI:30616"/>
    </ligand>
</feature>
<accession>A0AAF0ESK3</accession>
<comment type="catalytic activity">
    <reaction evidence="8">
        <text>L-threonyl-[protein] + ATP = O-phospho-L-threonyl-[protein] + ADP + H(+)</text>
        <dbReference type="Rhea" id="RHEA:46608"/>
        <dbReference type="Rhea" id="RHEA-COMP:11060"/>
        <dbReference type="Rhea" id="RHEA-COMP:11605"/>
        <dbReference type="ChEBI" id="CHEBI:15378"/>
        <dbReference type="ChEBI" id="CHEBI:30013"/>
        <dbReference type="ChEBI" id="CHEBI:30616"/>
        <dbReference type="ChEBI" id="CHEBI:61977"/>
        <dbReference type="ChEBI" id="CHEBI:456216"/>
        <dbReference type="EC" id="2.7.11.1"/>
    </reaction>
</comment>
<feature type="compositionally biased region" description="Polar residues" evidence="11">
    <location>
        <begin position="36"/>
        <end position="47"/>
    </location>
</feature>
<feature type="compositionally biased region" description="Low complexity" evidence="11">
    <location>
        <begin position="856"/>
        <end position="867"/>
    </location>
</feature>
<protein>
    <recommendedName>
        <fullName evidence="2">non-specific serine/threonine protein kinase</fullName>
        <ecNumber evidence="2">2.7.11.1</ecNumber>
    </recommendedName>
</protein>
<comment type="similarity">
    <text evidence="1">Belongs to the protein kinase superfamily. STE Ser/Thr protein kinase family. STE20 subfamily.</text>
</comment>
<sequence>MAEMAHTRERVNAVPRHESEPAPAPPLALDLPYLASTSMDTLSSIPSTPLPRHASSIMSRSSSSVELVGVSPSPVPSSSMVHSSSTSSFGRSVPVYRRLDDTGRSTSRQSEAEIRPPTRNEDRAPLSGAANRMAGAFSRIARFRVKKAEERHERSERNERNERIDRTDRHDRPPDILRPATKVVDTISRRKEERREEREESSASLVRRRTVQSSNPESQFRKHEVIGRGAFGAVYRGTHIATGAAVALKVVDLDTPDDDVSEIQREVALLSELRDARMRNVVQYWGCWLQGASLWIAMDYAEGGSVRTLMKAGPIAERHTVVIAREMLVALDYLHNAGIIHRDIKAANMLVMRTGQVLLCDFGVATSFVSGGTHGKRTTIVGTPYWMAPEVIREGKTYDYKADIWSFGITIFEMVTGNPPYAELDQQSVIQLIPKNQPPRLPDGPYSPGIREFVASCLDEQPQDRLSAAELSRTRWIRASLRVPVSSLRELLANYSAWCRAGGSRTSLMATNDMPQIFTQTPEWNFTDEPTTPPQSPPPTSRDNPLQYLFEPDSSPGPAPTPVRTKPVEVRVETPHLQTRVESRNESPKEKPRDAVRAERVAAGFTGTGATPFRFGLGSGARTEHDDSLQGTDRAGHAKKFSDATFSSRGEGSGTSMTSQTTDGTSGMQDTQKDHTSGDESERSSTVHVGAVLQQQSGRKSTESPFQTPTKPVRLESSLSTRHERAQDSHSFLDEPFTGFRSHSAIGRTRSRSGNSNGNGSGNSTDQRVRMRSSHGKGSSRSVDDVQSTGADDIGDETINGSSFRLHRGAHSTDYGLYGSGPDSAPLSETLPELTSNDLDSPAETDAPPSTIPALSASSSVSSVQSQTDPTAAKVVRHLREPSEPVLMSDFRRPNDVDAYTDIRGPPLLPLDLSALVHRHELHLELSRTVDALGTWLDSLAAGLGGALHNGGSARG</sequence>
<evidence type="ECO:0000256" key="10">
    <source>
        <dbReference type="PROSITE-ProRule" id="PRU10141"/>
    </source>
</evidence>
<feature type="compositionally biased region" description="Basic and acidic residues" evidence="11">
    <location>
        <begin position="146"/>
        <end position="175"/>
    </location>
</feature>
<feature type="compositionally biased region" description="Polar residues" evidence="11">
    <location>
        <begin position="644"/>
        <end position="670"/>
    </location>
</feature>
<feature type="compositionally biased region" description="Basic and acidic residues" evidence="11">
    <location>
        <begin position="110"/>
        <end position="124"/>
    </location>
</feature>
<evidence type="ECO:0000256" key="5">
    <source>
        <dbReference type="ARBA" id="ARBA00022741"/>
    </source>
</evidence>
<feature type="domain" description="Protein kinase" evidence="12">
    <location>
        <begin position="220"/>
        <end position="477"/>
    </location>
</feature>
<keyword evidence="7 10" id="KW-0067">ATP-binding</keyword>
<feature type="compositionally biased region" description="Polar residues" evidence="11">
    <location>
        <begin position="693"/>
        <end position="710"/>
    </location>
</feature>
<dbReference type="SUPFAM" id="SSF56112">
    <property type="entry name" value="Protein kinase-like (PK-like)"/>
    <property type="match status" value="1"/>
</dbReference>
<dbReference type="FunFam" id="1.10.510.10:FF:000499">
    <property type="entry name" value="Serine/threonine-protein kinase KIC1"/>
    <property type="match status" value="1"/>
</dbReference>
<dbReference type="GO" id="GO:0004674">
    <property type="term" value="F:protein serine/threonine kinase activity"/>
    <property type="evidence" value="ECO:0007669"/>
    <property type="project" value="UniProtKB-KW"/>
</dbReference>
<keyword evidence="6 13" id="KW-0418">Kinase</keyword>
<evidence type="ECO:0000256" key="9">
    <source>
        <dbReference type="ARBA" id="ARBA00048679"/>
    </source>
</evidence>
<evidence type="ECO:0000256" key="4">
    <source>
        <dbReference type="ARBA" id="ARBA00022679"/>
    </source>
</evidence>
<evidence type="ECO:0000256" key="6">
    <source>
        <dbReference type="ARBA" id="ARBA00022777"/>
    </source>
</evidence>
<dbReference type="Gene3D" id="1.10.510.10">
    <property type="entry name" value="Transferase(Phosphotransferase) domain 1"/>
    <property type="match status" value="1"/>
</dbReference>
<feature type="compositionally biased region" description="Polar residues" evidence="11">
    <location>
        <begin position="776"/>
        <end position="790"/>
    </location>
</feature>
<feature type="compositionally biased region" description="Basic and acidic residues" evidence="11">
    <location>
        <begin position="187"/>
        <end position="201"/>
    </location>
</feature>
<feature type="region of interest" description="Disordered" evidence="11">
    <location>
        <begin position="1"/>
        <end position="130"/>
    </location>
</feature>
<feature type="compositionally biased region" description="Basic and acidic residues" evidence="11">
    <location>
        <begin position="566"/>
        <end position="600"/>
    </location>
</feature>
<evidence type="ECO:0000256" key="8">
    <source>
        <dbReference type="ARBA" id="ARBA00047899"/>
    </source>
</evidence>
<feature type="compositionally biased region" description="Basic and acidic residues" evidence="11">
    <location>
        <begin position="622"/>
        <end position="642"/>
    </location>
</feature>
<dbReference type="EMBL" id="CP119877">
    <property type="protein sequence ID" value="WFD33626.1"/>
    <property type="molecule type" value="Genomic_DNA"/>
</dbReference>
<dbReference type="PANTHER" id="PTHR48012:SF21">
    <property type="entry name" value="PH DOMAIN-CONTAINING PROTEIN"/>
    <property type="match status" value="1"/>
</dbReference>
<keyword evidence="5 10" id="KW-0547">Nucleotide-binding</keyword>
<feature type="compositionally biased region" description="Basic and acidic residues" evidence="11">
    <location>
        <begin position="671"/>
        <end position="685"/>
    </location>
</feature>
<dbReference type="InterPro" id="IPR011009">
    <property type="entry name" value="Kinase-like_dom_sf"/>
</dbReference>
<evidence type="ECO:0000259" key="12">
    <source>
        <dbReference type="SMART" id="SM00220"/>
    </source>
</evidence>
<feature type="compositionally biased region" description="Basic and acidic residues" evidence="11">
    <location>
        <begin position="721"/>
        <end position="733"/>
    </location>
</feature>
<dbReference type="InterPro" id="IPR050629">
    <property type="entry name" value="STE20/SPS1-PAK"/>
</dbReference>
<dbReference type="PROSITE" id="PS00108">
    <property type="entry name" value="PROTEIN_KINASE_ST"/>
    <property type="match status" value="1"/>
</dbReference>
<evidence type="ECO:0000256" key="11">
    <source>
        <dbReference type="SAM" id="MobiDB-lite"/>
    </source>
</evidence>
<dbReference type="GO" id="GO:0005524">
    <property type="term" value="F:ATP binding"/>
    <property type="evidence" value="ECO:0007669"/>
    <property type="project" value="UniProtKB-UniRule"/>
</dbReference>
<dbReference type="SMART" id="SM00220">
    <property type="entry name" value="S_TKc"/>
    <property type="match status" value="1"/>
</dbReference>
<dbReference type="PROSITE" id="PS00107">
    <property type="entry name" value="PROTEIN_KINASE_ATP"/>
    <property type="match status" value="1"/>
</dbReference>
<evidence type="ECO:0000256" key="2">
    <source>
        <dbReference type="ARBA" id="ARBA00012513"/>
    </source>
</evidence>
<reference evidence="13" key="1">
    <citation type="submission" date="2023-03" db="EMBL/GenBank/DDBJ databases">
        <title>Mating type loci evolution in Malassezia.</title>
        <authorList>
            <person name="Coelho M.A."/>
        </authorList>
    </citation>
    <scope>NUCLEOTIDE SEQUENCE</scope>
    <source>
        <strain evidence="13">CBS 11721</strain>
    </source>
</reference>
<dbReference type="InterPro" id="IPR008271">
    <property type="entry name" value="Ser/Thr_kinase_AS"/>
</dbReference>
<dbReference type="InterPro" id="IPR017441">
    <property type="entry name" value="Protein_kinase_ATP_BS"/>
</dbReference>
<comment type="catalytic activity">
    <reaction evidence="9">
        <text>L-seryl-[protein] + ATP = O-phospho-L-seryl-[protein] + ADP + H(+)</text>
        <dbReference type="Rhea" id="RHEA:17989"/>
        <dbReference type="Rhea" id="RHEA-COMP:9863"/>
        <dbReference type="Rhea" id="RHEA-COMP:11604"/>
        <dbReference type="ChEBI" id="CHEBI:15378"/>
        <dbReference type="ChEBI" id="CHEBI:29999"/>
        <dbReference type="ChEBI" id="CHEBI:30616"/>
        <dbReference type="ChEBI" id="CHEBI:83421"/>
        <dbReference type="ChEBI" id="CHEBI:456216"/>
        <dbReference type="EC" id="2.7.11.1"/>
    </reaction>
</comment>
<feature type="compositionally biased region" description="Basic and acidic residues" evidence="11">
    <location>
        <begin position="1"/>
        <end position="20"/>
    </location>
</feature>
<evidence type="ECO:0000256" key="1">
    <source>
        <dbReference type="ARBA" id="ARBA00008874"/>
    </source>
</evidence>
<dbReference type="Gene3D" id="3.30.200.20">
    <property type="entry name" value="Phosphorylase Kinase, domain 1"/>
    <property type="match status" value="1"/>
</dbReference>
<dbReference type="EC" id="2.7.11.1" evidence="2"/>
<name>A0AAF0ESK3_9BASI</name>
<dbReference type="GO" id="GO:0005737">
    <property type="term" value="C:cytoplasm"/>
    <property type="evidence" value="ECO:0007669"/>
    <property type="project" value="TreeGrafter"/>
</dbReference>
<evidence type="ECO:0000256" key="3">
    <source>
        <dbReference type="ARBA" id="ARBA00022527"/>
    </source>
</evidence>
<dbReference type="InterPro" id="IPR000719">
    <property type="entry name" value="Prot_kinase_dom"/>
</dbReference>
<keyword evidence="4" id="KW-0808">Transferase</keyword>
<feature type="compositionally biased region" description="Pro residues" evidence="11">
    <location>
        <begin position="531"/>
        <end position="540"/>
    </location>
</feature>
<dbReference type="AlphaFoldDB" id="A0AAF0ESK3"/>